<keyword evidence="10 11" id="KW-0961">Cell wall biogenesis/degradation</keyword>
<comment type="function">
    <text evidence="11">Peptidoglycan polymerase that is essential for cell wall elongation.</text>
</comment>
<evidence type="ECO:0000256" key="1">
    <source>
        <dbReference type="ARBA" id="ARBA00004141"/>
    </source>
</evidence>
<keyword evidence="3 11" id="KW-0328">Glycosyltransferase</keyword>
<evidence type="ECO:0000256" key="8">
    <source>
        <dbReference type="ARBA" id="ARBA00022989"/>
    </source>
</evidence>
<dbReference type="OrthoDB" id="9768187at2"/>
<feature type="transmembrane region" description="Helical" evidence="11">
    <location>
        <begin position="280"/>
        <end position="300"/>
    </location>
</feature>
<dbReference type="PROSITE" id="PS00428">
    <property type="entry name" value="FTSW_RODA_SPOVE"/>
    <property type="match status" value="1"/>
</dbReference>
<evidence type="ECO:0000256" key="5">
    <source>
        <dbReference type="ARBA" id="ARBA00022692"/>
    </source>
</evidence>
<keyword evidence="7 11" id="KW-0573">Peptidoglycan synthesis</keyword>
<dbReference type="UniPathway" id="UPA00219"/>
<keyword evidence="8 11" id="KW-1133">Transmembrane helix</keyword>
<dbReference type="InterPro" id="IPR011923">
    <property type="entry name" value="RodA/MrdB"/>
</dbReference>
<dbReference type="GO" id="GO:0008360">
    <property type="term" value="P:regulation of cell shape"/>
    <property type="evidence" value="ECO:0007669"/>
    <property type="project" value="UniProtKB-KW"/>
</dbReference>
<dbReference type="Proteomes" id="UP000292347">
    <property type="component" value="Unassembled WGS sequence"/>
</dbReference>
<dbReference type="EMBL" id="SDPT01000002">
    <property type="protein sequence ID" value="RXZ32173.1"/>
    <property type="molecule type" value="Genomic_DNA"/>
</dbReference>
<dbReference type="PANTHER" id="PTHR30474:SF1">
    <property type="entry name" value="PEPTIDOGLYCAN GLYCOSYLTRANSFERASE MRDB"/>
    <property type="match status" value="1"/>
</dbReference>
<accession>A0A4Q2IRA8</accession>
<feature type="transmembrane region" description="Helical" evidence="11">
    <location>
        <begin position="56"/>
        <end position="74"/>
    </location>
</feature>
<evidence type="ECO:0000256" key="6">
    <source>
        <dbReference type="ARBA" id="ARBA00022960"/>
    </source>
</evidence>
<dbReference type="EC" id="2.4.99.28" evidence="11"/>
<evidence type="ECO:0000313" key="13">
    <source>
        <dbReference type="Proteomes" id="UP000292347"/>
    </source>
</evidence>
<dbReference type="HAMAP" id="MF_02079">
    <property type="entry name" value="PGT_RodA"/>
    <property type="match status" value="1"/>
</dbReference>
<keyword evidence="9 11" id="KW-0472">Membrane</keyword>
<evidence type="ECO:0000313" key="12">
    <source>
        <dbReference type="EMBL" id="RXZ32173.1"/>
    </source>
</evidence>
<dbReference type="RefSeq" id="WP_129342384.1">
    <property type="nucleotide sequence ID" value="NZ_JACIDD010000002.1"/>
</dbReference>
<organism evidence="12 13">
    <name type="scientific">Sphingomonas desiccabilis</name>
    <dbReference type="NCBI Taxonomy" id="429134"/>
    <lineage>
        <taxon>Bacteria</taxon>
        <taxon>Pseudomonadati</taxon>
        <taxon>Pseudomonadota</taxon>
        <taxon>Alphaproteobacteria</taxon>
        <taxon>Sphingomonadales</taxon>
        <taxon>Sphingomonadaceae</taxon>
        <taxon>Sphingomonas</taxon>
    </lineage>
</organism>
<dbReference type="Pfam" id="PF01098">
    <property type="entry name" value="FTSW_RODA_SPOVE"/>
    <property type="match status" value="1"/>
</dbReference>
<keyword evidence="4 11" id="KW-0808">Transferase</keyword>
<dbReference type="GO" id="GO:0032153">
    <property type="term" value="C:cell division site"/>
    <property type="evidence" value="ECO:0007669"/>
    <property type="project" value="TreeGrafter"/>
</dbReference>
<dbReference type="InterPro" id="IPR018365">
    <property type="entry name" value="Cell_cycle_FtsW-rel_CS"/>
</dbReference>
<evidence type="ECO:0000256" key="4">
    <source>
        <dbReference type="ARBA" id="ARBA00022679"/>
    </source>
</evidence>
<comment type="pathway">
    <text evidence="11">Cell wall biogenesis; peptidoglycan biosynthesis.</text>
</comment>
<reference evidence="12 13" key="1">
    <citation type="submission" date="2019-01" db="EMBL/GenBank/DDBJ databases">
        <title>Sphingomonas mucosissima sp. nov. and Sphingomonas desiccabilis sp. nov., from biological soil crusts in the Colorado Plateau, USA.</title>
        <authorList>
            <person name="Zhu D."/>
        </authorList>
    </citation>
    <scope>NUCLEOTIDE SEQUENCE [LARGE SCALE GENOMIC DNA]</scope>
    <source>
        <strain evidence="12 13">CP1D</strain>
    </source>
</reference>
<evidence type="ECO:0000256" key="11">
    <source>
        <dbReference type="HAMAP-Rule" id="MF_02079"/>
    </source>
</evidence>
<feature type="transmembrane region" description="Helical" evidence="11">
    <location>
        <begin position="21"/>
        <end position="44"/>
    </location>
</feature>
<dbReference type="GO" id="GO:0009252">
    <property type="term" value="P:peptidoglycan biosynthetic process"/>
    <property type="evidence" value="ECO:0007669"/>
    <property type="project" value="UniProtKB-UniRule"/>
</dbReference>
<feature type="transmembrane region" description="Helical" evidence="11">
    <location>
        <begin position="81"/>
        <end position="101"/>
    </location>
</feature>
<sequence length="377" mass="40391">MKRIKNSGTGLGLVPSALSQLPWRMLVLVLAIGGFGLVVLFSAAGGSINPWALRQGIRFLVFVAAAVVISRIRLSVWQQGALPAYAVIVVLLLLVELLGAVRGGSQRWLDVGIIRLQPSELMKPAIVLALARFYDLLPPSEIRRFGAIWPALALIGVPAALVMLQPDLGTALMITAGGLTVMFLAGLPLRLFIGGALAFVVIVPVAFNFLLHDYQRKRVLIFLDPESDPLGAGYHISQSKIAIGSGGIFGKGFLQGTQSHLDYLPEGHTDFVFATMAEEWGLIGGVLLILAFLLVIRWGVNVGVRSNSRFARLAAAGLATTIFFYVAINLMMVMGLAPVVGIPLPLVSYGGSAQMTVLLSLGILMSIDRGNRDQQCW</sequence>
<evidence type="ECO:0000256" key="9">
    <source>
        <dbReference type="ARBA" id="ARBA00023136"/>
    </source>
</evidence>
<keyword evidence="6 11" id="KW-0133">Cell shape</keyword>
<comment type="subcellular location">
    <subcellularLocation>
        <location evidence="11">Cell inner membrane</location>
        <topology evidence="11">Multi-pass membrane protein</topology>
    </subcellularLocation>
    <subcellularLocation>
        <location evidence="1">Membrane</location>
        <topology evidence="1">Multi-pass membrane protein</topology>
    </subcellularLocation>
</comment>
<dbReference type="InterPro" id="IPR001182">
    <property type="entry name" value="FtsW/RodA"/>
</dbReference>
<evidence type="ECO:0000256" key="3">
    <source>
        <dbReference type="ARBA" id="ARBA00022676"/>
    </source>
</evidence>
<feature type="transmembrane region" description="Helical" evidence="11">
    <location>
        <begin position="346"/>
        <end position="367"/>
    </location>
</feature>
<feature type="transmembrane region" description="Helical" evidence="11">
    <location>
        <begin position="144"/>
        <end position="162"/>
    </location>
</feature>
<evidence type="ECO:0000256" key="2">
    <source>
        <dbReference type="ARBA" id="ARBA00022475"/>
    </source>
</evidence>
<dbReference type="GO" id="GO:0071555">
    <property type="term" value="P:cell wall organization"/>
    <property type="evidence" value="ECO:0007669"/>
    <property type="project" value="UniProtKB-KW"/>
</dbReference>
<feature type="transmembrane region" description="Helical" evidence="11">
    <location>
        <begin position="168"/>
        <end position="185"/>
    </location>
</feature>
<dbReference type="GO" id="GO:0005886">
    <property type="term" value="C:plasma membrane"/>
    <property type="evidence" value="ECO:0007669"/>
    <property type="project" value="UniProtKB-SubCell"/>
</dbReference>
<protein>
    <recommendedName>
        <fullName evidence="11">Peptidoglycan glycosyltransferase MrdB</fullName>
        <shortName evidence="11">PGT</shortName>
        <ecNumber evidence="11">2.4.99.28</ecNumber>
    </recommendedName>
    <alternativeName>
        <fullName evidence="11">Cell elongation protein RodA</fullName>
    </alternativeName>
    <alternativeName>
        <fullName evidence="11">Cell wall polymerase</fullName>
    </alternativeName>
    <alternativeName>
        <fullName evidence="11">Peptidoglycan polymerase</fullName>
        <shortName evidence="11">PG polymerase</shortName>
    </alternativeName>
</protein>
<evidence type="ECO:0000256" key="10">
    <source>
        <dbReference type="ARBA" id="ARBA00023316"/>
    </source>
</evidence>
<feature type="transmembrane region" description="Helical" evidence="11">
    <location>
        <begin position="192"/>
        <end position="211"/>
    </location>
</feature>
<keyword evidence="5 11" id="KW-0812">Transmembrane</keyword>
<feature type="transmembrane region" description="Helical" evidence="11">
    <location>
        <begin position="312"/>
        <end position="334"/>
    </location>
</feature>
<evidence type="ECO:0000256" key="7">
    <source>
        <dbReference type="ARBA" id="ARBA00022984"/>
    </source>
</evidence>
<keyword evidence="13" id="KW-1185">Reference proteome</keyword>
<dbReference type="GO" id="GO:0008955">
    <property type="term" value="F:peptidoglycan glycosyltransferase activity"/>
    <property type="evidence" value="ECO:0007669"/>
    <property type="project" value="UniProtKB-UniRule"/>
</dbReference>
<proteinExistence type="inferred from homology"/>
<dbReference type="GO" id="GO:0015648">
    <property type="term" value="F:lipid-linked peptidoglycan transporter activity"/>
    <property type="evidence" value="ECO:0007669"/>
    <property type="project" value="TreeGrafter"/>
</dbReference>
<dbReference type="PANTHER" id="PTHR30474">
    <property type="entry name" value="CELL CYCLE PROTEIN"/>
    <property type="match status" value="1"/>
</dbReference>
<comment type="caution">
    <text evidence="12">The sequence shown here is derived from an EMBL/GenBank/DDBJ whole genome shotgun (WGS) entry which is preliminary data.</text>
</comment>
<comment type="similarity">
    <text evidence="11">Belongs to the SEDS family. MrdB/RodA subfamily.</text>
</comment>
<dbReference type="GO" id="GO:0051301">
    <property type="term" value="P:cell division"/>
    <property type="evidence" value="ECO:0007669"/>
    <property type="project" value="InterPro"/>
</dbReference>
<dbReference type="AlphaFoldDB" id="A0A4Q2IRA8"/>
<keyword evidence="2 11" id="KW-1003">Cell membrane</keyword>
<dbReference type="NCBIfam" id="TIGR02210">
    <property type="entry name" value="rodA_shape"/>
    <property type="match status" value="1"/>
</dbReference>
<keyword evidence="11" id="KW-0997">Cell inner membrane</keyword>
<comment type="catalytic activity">
    <reaction evidence="11">
        <text>[GlcNAc-(1-&gt;4)-Mur2Ac(oyl-L-Ala-gamma-D-Glu-L-Lys-D-Ala-D-Ala)](n)-di-trans,octa-cis-undecaprenyl diphosphate + beta-D-GlcNAc-(1-&gt;4)-Mur2Ac(oyl-L-Ala-gamma-D-Glu-L-Lys-D-Ala-D-Ala)-di-trans,octa-cis-undecaprenyl diphosphate = [GlcNAc-(1-&gt;4)-Mur2Ac(oyl-L-Ala-gamma-D-Glu-L-Lys-D-Ala-D-Ala)](n+1)-di-trans,octa-cis-undecaprenyl diphosphate + di-trans,octa-cis-undecaprenyl diphosphate + H(+)</text>
        <dbReference type="Rhea" id="RHEA:23708"/>
        <dbReference type="Rhea" id="RHEA-COMP:9602"/>
        <dbReference type="Rhea" id="RHEA-COMP:9603"/>
        <dbReference type="ChEBI" id="CHEBI:15378"/>
        <dbReference type="ChEBI" id="CHEBI:58405"/>
        <dbReference type="ChEBI" id="CHEBI:60033"/>
        <dbReference type="ChEBI" id="CHEBI:78435"/>
        <dbReference type="EC" id="2.4.99.28"/>
    </reaction>
</comment>
<name>A0A4Q2IRA8_9SPHN</name>
<gene>
    <name evidence="11 12" type="primary">rodA</name>
    <name evidence="11" type="synonym">mrdB</name>
    <name evidence="12" type="ORF">EO081_13460</name>
</gene>